<dbReference type="InterPro" id="IPR035490">
    <property type="entry name" value="GlmS/FrlB_SIS"/>
</dbReference>
<dbReference type="PROSITE" id="PS51464">
    <property type="entry name" value="SIS"/>
    <property type="match status" value="2"/>
</dbReference>
<dbReference type="InterPro" id="IPR001347">
    <property type="entry name" value="SIS_dom"/>
</dbReference>
<feature type="domain" description="SIS" evidence="2">
    <location>
        <begin position="251"/>
        <end position="393"/>
    </location>
</feature>
<dbReference type="PANTHER" id="PTHR10937">
    <property type="entry name" value="GLUCOSAMINE--FRUCTOSE-6-PHOSPHATE AMINOTRANSFERASE, ISOMERIZING"/>
    <property type="match status" value="1"/>
</dbReference>
<dbReference type="NCBIfam" id="TIGR01135">
    <property type="entry name" value="glmS"/>
    <property type="match status" value="1"/>
</dbReference>
<evidence type="ECO:0000259" key="2">
    <source>
        <dbReference type="PROSITE" id="PS51464"/>
    </source>
</evidence>
<dbReference type="EMBL" id="UINC01077386">
    <property type="protein sequence ID" value="SVC17460.1"/>
    <property type="molecule type" value="Genomic_DNA"/>
</dbReference>
<dbReference type="AlphaFoldDB" id="A0A382JZ65"/>
<dbReference type="InterPro" id="IPR035466">
    <property type="entry name" value="GlmS/AgaS_SIS"/>
</dbReference>
<dbReference type="GO" id="GO:0006002">
    <property type="term" value="P:fructose 6-phosphate metabolic process"/>
    <property type="evidence" value="ECO:0007669"/>
    <property type="project" value="TreeGrafter"/>
</dbReference>
<dbReference type="FunFam" id="3.40.50.10490:FF:000001">
    <property type="entry name" value="Glutamine--fructose-6-phosphate aminotransferase [isomerizing]"/>
    <property type="match status" value="1"/>
</dbReference>
<keyword evidence="1" id="KW-0677">Repeat</keyword>
<dbReference type="NCBIfam" id="NF001484">
    <property type="entry name" value="PRK00331.1"/>
    <property type="match status" value="1"/>
</dbReference>
<dbReference type="GO" id="GO:0005829">
    <property type="term" value="C:cytosol"/>
    <property type="evidence" value="ECO:0007669"/>
    <property type="project" value="TreeGrafter"/>
</dbReference>
<dbReference type="SUPFAM" id="SSF53697">
    <property type="entry name" value="SIS domain"/>
    <property type="match status" value="1"/>
</dbReference>
<dbReference type="Pfam" id="PF01380">
    <property type="entry name" value="SIS"/>
    <property type="match status" value="2"/>
</dbReference>
<dbReference type="Gene3D" id="3.40.50.10490">
    <property type="entry name" value="Glucose-6-phosphate isomerase like protein, domain 1"/>
    <property type="match status" value="2"/>
</dbReference>
<dbReference type="InterPro" id="IPR005855">
    <property type="entry name" value="GFAT"/>
</dbReference>
<dbReference type="GO" id="GO:0097367">
    <property type="term" value="F:carbohydrate derivative binding"/>
    <property type="evidence" value="ECO:0007669"/>
    <property type="project" value="InterPro"/>
</dbReference>
<sequence>YLEDGDIVSIKNNSIEIINQAGEIANREFVEINVSEDETNKGSYNHFMEKEIHEHPQAVGETFRQFIDHDKRIIAVDNVDLNFSEISKIYFVACGTAYYSCLVAKYYFEQYARISVECDMASEFRYRDPVLDSKALCIFVSQSGETADTKAALNYCKKAKIKTLSIVNVRNSSIARESDYCLYTKAGVEVGVASTKAFTAQLAVLLSMAIHCGTINKKISLNENKQMCKEIMQAPKLIEDAIKRSYQLRETAKSIIGAKGVMYLGRGTAFPLALEGALKFKEISYIHAEGYPAGEMKHGPLALIEKDLPVVCIVPPGPLFHKTISNVQEVIARGGRILMITDDSSLQSESDNIWQVFRLPNVHKSIESIVYSIQIHMLAYYTAVELGNDVDQPRNLAKSVTVE</sequence>
<dbReference type="GO" id="GO:0006047">
    <property type="term" value="P:UDP-N-acetylglucosamine metabolic process"/>
    <property type="evidence" value="ECO:0007669"/>
    <property type="project" value="TreeGrafter"/>
</dbReference>
<feature type="non-terminal residue" evidence="3">
    <location>
        <position position="1"/>
    </location>
</feature>
<dbReference type="GO" id="GO:0006487">
    <property type="term" value="P:protein N-linked glycosylation"/>
    <property type="evidence" value="ECO:0007669"/>
    <property type="project" value="TreeGrafter"/>
</dbReference>
<dbReference type="CDD" id="cd05009">
    <property type="entry name" value="SIS_GlmS_GlmD_2"/>
    <property type="match status" value="1"/>
</dbReference>
<feature type="domain" description="SIS" evidence="2">
    <location>
        <begin position="79"/>
        <end position="219"/>
    </location>
</feature>
<dbReference type="InterPro" id="IPR046348">
    <property type="entry name" value="SIS_dom_sf"/>
</dbReference>
<proteinExistence type="predicted"/>
<reference evidence="3" key="1">
    <citation type="submission" date="2018-05" db="EMBL/GenBank/DDBJ databases">
        <authorList>
            <person name="Lanie J.A."/>
            <person name="Ng W.-L."/>
            <person name="Kazmierczak K.M."/>
            <person name="Andrzejewski T.M."/>
            <person name="Davidsen T.M."/>
            <person name="Wayne K.J."/>
            <person name="Tettelin H."/>
            <person name="Glass J.I."/>
            <person name="Rusch D."/>
            <person name="Podicherti R."/>
            <person name="Tsui H.-C.T."/>
            <person name="Winkler M.E."/>
        </authorList>
    </citation>
    <scope>NUCLEOTIDE SEQUENCE</scope>
</reference>
<name>A0A382JZ65_9ZZZZ</name>
<evidence type="ECO:0000313" key="3">
    <source>
        <dbReference type="EMBL" id="SVC17460.1"/>
    </source>
</evidence>
<dbReference type="GO" id="GO:0004360">
    <property type="term" value="F:glutamine-fructose-6-phosphate transaminase (isomerizing) activity"/>
    <property type="evidence" value="ECO:0007669"/>
    <property type="project" value="InterPro"/>
</dbReference>
<organism evidence="3">
    <name type="scientific">marine metagenome</name>
    <dbReference type="NCBI Taxonomy" id="408172"/>
    <lineage>
        <taxon>unclassified sequences</taxon>
        <taxon>metagenomes</taxon>
        <taxon>ecological metagenomes</taxon>
    </lineage>
</organism>
<dbReference type="CDD" id="cd05008">
    <property type="entry name" value="SIS_GlmS_GlmD_1"/>
    <property type="match status" value="1"/>
</dbReference>
<evidence type="ECO:0000256" key="1">
    <source>
        <dbReference type="ARBA" id="ARBA00022737"/>
    </source>
</evidence>
<accession>A0A382JZ65</accession>
<gene>
    <name evidence="3" type="ORF">METZ01_LOCUS270314</name>
</gene>
<protein>
    <recommendedName>
        <fullName evidence="2">SIS domain-containing protein</fullName>
    </recommendedName>
</protein>
<dbReference type="PANTHER" id="PTHR10937:SF0">
    <property type="entry name" value="GLUTAMINE--FRUCTOSE-6-PHOSPHATE TRANSAMINASE (ISOMERIZING)"/>
    <property type="match status" value="1"/>
</dbReference>